<protein>
    <submittedName>
        <fullName evidence="1">Formate dehydrogenase accessory protein FdhE</fullName>
    </submittedName>
</protein>
<keyword evidence="2" id="KW-1185">Reference proteome</keyword>
<dbReference type="GO" id="GO:0005829">
    <property type="term" value="C:cytosol"/>
    <property type="evidence" value="ECO:0007669"/>
    <property type="project" value="TreeGrafter"/>
</dbReference>
<gene>
    <name evidence="1" type="ORF">F8C90_02580</name>
</gene>
<reference evidence="1 2" key="1">
    <citation type="submission" date="2019-09" db="EMBL/GenBank/DDBJ databases">
        <title>Whole genome shotgun sequencing (WGS) of Ellagibacter isourolithinifaciens DSM 104140(T) and Adlercreutzia muris DSM 29508(T).</title>
        <authorList>
            <person name="Stoll D.A."/>
            <person name="Danylec N."/>
            <person name="Huch M."/>
        </authorList>
    </citation>
    <scope>NUCLEOTIDE SEQUENCE [LARGE SCALE GENOMIC DNA]</scope>
    <source>
        <strain evidence="1 2">DSM 104140</strain>
    </source>
</reference>
<dbReference type="RefSeq" id="WP_158048888.1">
    <property type="nucleotide sequence ID" value="NZ_WAJR01000003.1"/>
</dbReference>
<dbReference type="SUPFAM" id="SSF144020">
    <property type="entry name" value="FdhE-like"/>
    <property type="match status" value="1"/>
</dbReference>
<dbReference type="Gene3D" id="3.90.1670.10">
    <property type="entry name" value="FdhE-like domain"/>
    <property type="match status" value="1"/>
</dbReference>
<dbReference type="AlphaFoldDB" id="A0A6N6NNL7"/>
<dbReference type="InterPro" id="IPR006452">
    <property type="entry name" value="Formate_DH_accessory"/>
</dbReference>
<dbReference type="GO" id="GO:0051604">
    <property type="term" value="P:protein maturation"/>
    <property type="evidence" value="ECO:0007669"/>
    <property type="project" value="TreeGrafter"/>
</dbReference>
<dbReference type="InterPro" id="IPR024064">
    <property type="entry name" value="FdhE-like_sf"/>
</dbReference>
<name>A0A6N6NNL7_9ACTN</name>
<accession>A0A6N6NNL7</accession>
<comment type="caution">
    <text evidence="1">The sequence shown here is derived from an EMBL/GenBank/DDBJ whole genome shotgun (WGS) entry which is preliminary data.</text>
</comment>
<dbReference type="CDD" id="cd16341">
    <property type="entry name" value="FdhE"/>
    <property type="match status" value="1"/>
</dbReference>
<evidence type="ECO:0000313" key="2">
    <source>
        <dbReference type="Proteomes" id="UP000468668"/>
    </source>
</evidence>
<organism evidence="1 2">
    <name type="scientific">Ellagibacter isourolithinifaciens</name>
    <dbReference type="NCBI Taxonomy" id="2137581"/>
    <lineage>
        <taxon>Bacteria</taxon>
        <taxon>Bacillati</taxon>
        <taxon>Actinomycetota</taxon>
        <taxon>Coriobacteriia</taxon>
        <taxon>Eggerthellales</taxon>
        <taxon>Eggerthellaceae</taxon>
        <taxon>Ellagibacter</taxon>
    </lineage>
</organism>
<evidence type="ECO:0000313" key="1">
    <source>
        <dbReference type="EMBL" id="KAB1642078.1"/>
    </source>
</evidence>
<proteinExistence type="predicted"/>
<dbReference type="EMBL" id="WAJR01000003">
    <property type="protein sequence ID" value="KAB1642078.1"/>
    <property type="molecule type" value="Genomic_DNA"/>
</dbReference>
<dbReference type="PANTHER" id="PTHR37689">
    <property type="entry name" value="PROTEIN FDHE"/>
    <property type="match status" value="1"/>
</dbReference>
<dbReference type="PANTHER" id="PTHR37689:SF1">
    <property type="entry name" value="PROTEIN FDHE"/>
    <property type="match status" value="1"/>
</dbReference>
<dbReference type="Proteomes" id="UP000468668">
    <property type="component" value="Unassembled WGS sequence"/>
</dbReference>
<dbReference type="GO" id="GO:0008199">
    <property type="term" value="F:ferric iron binding"/>
    <property type="evidence" value="ECO:0007669"/>
    <property type="project" value="TreeGrafter"/>
</dbReference>
<sequence length="304" mass="32218">MNNKAAKLAAEHYGKTLDEVEVSRIDFFMSLWAALDGADAAGQTAAGYEVPPAERVAALSEAEIPVFSNAPVKIDAEALARGMSAVIARAAELGGFDAEMAAALTGVNWDDAIAASDVALAGKKPMEYLAAFAEQLVDGGMTELQAQMGQLFASLALRWQLEGPAEAVARARKKAKVFYDHQMHCPACGGDAALARVGEGGSGDGRNKTLWCAQCGTSWEFDRIRCPRCGTRNQGNLHYFNIEGDEGHRIGTCDECGSYIRARFAGEGDNAPYSPEVEDVVMARLDAVAMDPSFAGGSAKRTGE</sequence>
<dbReference type="GeneID" id="98657286"/>
<dbReference type="OrthoDB" id="9811074at2"/>